<gene>
    <name evidence="2" type="ORF">GCM10023175_53320</name>
</gene>
<feature type="compositionally biased region" description="Basic and acidic residues" evidence="1">
    <location>
        <begin position="33"/>
        <end position="58"/>
    </location>
</feature>
<protein>
    <submittedName>
        <fullName evidence="2">Uncharacterized protein</fullName>
    </submittedName>
</protein>
<accession>A0ABP8S0M5</accession>
<reference evidence="3" key="1">
    <citation type="journal article" date="2019" name="Int. J. Syst. Evol. Microbiol.">
        <title>The Global Catalogue of Microorganisms (GCM) 10K type strain sequencing project: providing services to taxonomists for standard genome sequencing and annotation.</title>
        <authorList>
            <consortium name="The Broad Institute Genomics Platform"/>
            <consortium name="The Broad Institute Genome Sequencing Center for Infectious Disease"/>
            <person name="Wu L."/>
            <person name="Ma J."/>
        </authorList>
    </citation>
    <scope>NUCLEOTIDE SEQUENCE [LARGE SCALE GENOMIC DNA]</scope>
    <source>
        <strain evidence="3">JCM 17906</strain>
    </source>
</reference>
<keyword evidence="3" id="KW-1185">Reference proteome</keyword>
<feature type="region of interest" description="Disordered" evidence="1">
    <location>
        <begin position="1"/>
        <end position="58"/>
    </location>
</feature>
<comment type="caution">
    <text evidence="2">The sequence shown here is derived from an EMBL/GenBank/DDBJ whole genome shotgun (WGS) entry which is preliminary data.</text>
</comment>
<sequence>MHSRALTTRQATARRRISALARNAREGALPEANGHEPADDHPERLPASAREDRADEAN</sequence>
<feature type="compositionally biased region" description="Low complexity" evidence="1">
    <location>
        <begin position="1"/>
        <end position="11"/>
    </location>
</feature>
<name>A0ABP8S0M5_9PSEU</name>
<dbReference type="EMBL" id="BAABGT010000086">
    <property type="protein sequence ID" value="GAA4554736.1"/>
    <property type="molecule type" value="Genomic_DNA"/>
</dbReference>
<evidence type="ECO:0000313" key="3">
    <source>
        <dbReference type="Proteomes" id="UP001501598"/>
    </source>
</evidence>
<organism evidence="2 3">
    <name type="scientific">Pseudonocardia xishanensis</name>
    <dbReference type="NCBI Taxonomy" id="630995"/>
    <lineage>
        <taxon>Bacteria</taxon>
        <taxon>Bacillati</taxon>
        <taxon>Actinomycetota</taxon>
        <taxon>Actinomycetes</taxon>
        <taxon>Pseudonocardiales</taxon>
        <taxon>Pseudonocardiaceae</taxon>
        <taxon>Pseudonocardia</taxon>
    </lineage>
</organism>
<evidence type="ECO:0000256" key="1">
    <source>
        <dbReference type="SAM" id="MobiDB-lite"/>
    </source>
</evidence>
<dbReference type="Proteomes" id="UP001501598">
    <property type="component" value="Unassembled WGS sequence"/>
</dbReference>
<evidence type="ECO:0000313" key="2">
    <source>
        <dbReference type="EMBL" id="GAA4554736.1"/>
    </source>
</evidence>
<proteinExistence type="predicted"/>